<dbReference type="RefSeq" id="WP_194140412.1">
    <property type="nucleotide sequence ID" value="NZ_PRDM01000005.1"/>
</dbReference>
<reference evidence="3 4" key="1">
    <citation type="submission" date="2018-07" db="EMBL/GenBank/DDBJ databases">
        <title>Genome assembly of strain KB82.</title>
        <authorList>
            <person name="Kukolya J."/>
            <person name="Horvath B."/>
            <person name="Nagy I."/>
            <person name="Toth A."/>
        </authorList>
    </citation>
    <scope>NUCLEOTIDE SEQUENCE [LARGE SCALE GENOMIC DNA]</scope>
    <source>
        <strain evidence="3 4">Kb82</strain>
    </source>
</reference>
<feature type="transmembrane region" description="Helical" evidence="1">
    <location>
        <begin position="75"/>
        <end position="96"/>
    </location>
</feature>
<evidence type="ECO:0000256" key="1">
    <source>
        <dbReference type="SAM" id="Phobius"/>
    </source>
</evidence>
<sequence length="99" mass="11457">MLKKRITAIALLFLYSSNCLAEGQYGLARFITFIHVLFFCLTVFIYTMIGGIIIKFILQKSNLLVKNQTRKAFSISLVIAILTALFFEDDFIFYLWNNT</sequence>
<feature type="signal peptide" evidence="2">
    <location>
        <begin position="1"/>
        <end position="21"/>
    </location>
</feature>
<dbReference type="Proteomes" id="UP000640614">
    <property type="component" value="Unassembled WGS sequence"/>
</dbReference>
<keyword evidence="2" id="KW-0732">Signal</keyword>
<comment type="caution">
    <text evidence="3">The sequence shown here is derived from an EMBL/GenBank/DDBJ whole genome shotgun (WGS) entry which is preliminary data.</text>
</comment>
<keyword evidence="4" id="KW-1185">Reference proteome</keyword>
<keyword evidence="1" id="KW-0812">Transmembrane</keyword>
<feature type="transmembrane region" description="Helical" evidence="1">
    <location>
        <begin position="31"/>
        <end position="54"/>
    </location>
</feature>
<gene>
    <name evidence="3" type="ORF">C4F50_20230</name>
</gene>
<evidence type="ECO:0000313" key="4">
    <source>
        <dbReference type="Proteomes" id="UP000640614"/>
    </source>
</evidence>
<protein>
    <submittedName>
        <fullName evidence="3">Uncharacterized protein</fullName>
    </submittedName>
</protein>
<organism evidence="3 4">
    <name type="scientific">Flavobacterium hungaricum</name>
    <dbReference type="NCBI Taxonomy" id="2082725"/>
    <lineage>
        <taxon>Bacteria</taxon>
        <taxon>Pseudomonadati</taxon>
        <taxon>Bacteroidota</taxon>
        <taxon>Flavobacteriia</taxon>
        <taxon>Flavobacteriales</taxon>
        <taxon>Flavobacteriaceae</taxon>
        <taxon>Flavobacterium</taxon>
    </lineage>
</organism>
<evidence type="ECO:0000313" key="3">
    <source>
        <dbReference type="EMBL" id="MBE8727249.1"/>
    </source>
</evidence>
<keyword evidence="1" id="KW-1133">Transmembrane helix</keyword>
<dbReference type="EMBL" id="PRDM01000005">
    <property type="protein sequence ID" value="MBE8727249.1"/>
    <property type="molecule type" value="Genomic_DNA"/>
</dbReference>
<evidence type="ECO:0000256" key="2">
    <source>
        <dbReference type="SAM" id="SignalP"/>
    </source>
</evidence>
<feature type="chain" id="PRO_5045715698" evidence="2">
    <location>
        <begin position="22"/>
        <end position="99"/>
    </location>
</feature>
<name>A0ABR9TQB5_9FLAO</name>
<accession>A0ABR9TQB5</accession>
<proteinExistence type="predicted"/>
<keyword evidence="1" id="KW-0472">Membrane</keyword>